<evidence type="ECO:0000313" key="2">
    <source>
        <dbReference type="EMBL" id="KAK4013618.1"/>
    </source>
</evidence>
<dbReference type="Proteomes" id="UP001234178">
    <property type="component" value="Unassembled WGS sequence"/>
</dbReference>
<comment type="caution">
    <text evidence="2">The sequence shown here is derived from an EMBL/GenBank/DDBJ whole genome shotgun (WGS) entry which is preliminary data.</text>
</comment>
<evidence type="ECO:0000313" key="3">
    <source>
        <dbReference type="Proteomes" id="UP001234178"/>
    </source>
</evidence>
<proteinExistence type="predicted"/>
<gene>
    <name evidence="2" type="ORF">OUZ56_026171</name>
</gene>
<feature type="compositionally biased region" description="Polar residues" evidence="1">
    <location>
        <begin position="167"/>
        <end position="195"/>
    </location>
</feature>
<accession>A0ABQ9ZL15</accession>
<feature type="region of interest" description="Disordered" evidence="1">
    <location>
        <begin position="1"/>
        <end position="31"/>
    </location>
</feature>
<feature type="region of interest" description="Disordered" evidence="1">
    <location>
        <begin position="97"/>
        <end position="209"/>
    </location>
</feature>
<evidence type="ECO:0000256" key="1">
    <source>
        <dbReference type="SAM" id="MobiDB-lite"/>
    </source>
</evidence>
<reference evidence="2 3" key="1">
    <citation type="journal article" date="2023" name="Nucleic Acids Res.">
        <title>The hologenome of Daphnia magna reveals possible DNA methylation and microbiome-mediated evolution of the host genome.</title>
        <authorList>
            <person name="Chaturvedi A."/>
            <person name="Li X."/>
            <person name="Dhandapani V."/>
            <person name="Marshall H."/>
            <person name="Kissane S."/>
            <person name="Cuenca-Cambronero M."/>
            <person name="Asole G."/>
            <person name="Calvet F."/>
            <person name="Ruiz-Romero M."/>
            <person name="Marangio P."/>
            <person name="Guigo R."/>
            <person name="Rago D."/>
            <person name="Mirbahai L."/>
            <person name="Eastwood N."/>
            <person name="Colbourne J.K."/>
            <person name="Zhou J."/>
            <person name="Mallon E."/>
            <person name="Orsini L."/>
        </authorList>
    </citation>
    <scope>NUCLEOTIDE SEQUENCE [LARGE SCALE GENOMIC DNA]</scope>
    <source>
        <strain evidence="2">LRV0_1</strain>
    </source>
</reference>
<feature type="compositionally biased region" description="Low complexity" evidence="1">
    <location>
        <begin position="196"/>
        <end position="209"/>
    </location>
</feature>
<protein>
    <submittedName>
        <fullName evidence="2">Uncharacterized protein</fullName>
    </submittedName>
</protein>
<feature type="compositionally biased region" description="Basic and acidic residues" evidence="1">
    <location>
        <begin position="116"/>
        <end position="166"/>
    </location>
</feature>
<dbReference type="EMBL" id="JAOYFB010000004">
    <property type="protein sequence ID" value="KAK4013618.1"/>
    <property type="molecule type" value="Genomic_DNA"/>
</dbReference>
<organism evidence="2 3">
    <name type="scientific">Daphnia magna</name>
    <dbReference type="NCBI Taxonomy" id="35525"/>
    <lineage>
        <taxon>Eukaryota</taxon>
        <taxon>Metazoa</taxon>
        <taxon>Ecdysozoa</taxon>
        <taxon>Arthropoda</taxon>
        <taxon>Crustacea</taxon>
        <taxon>Branchiopoda</taxon>
        <taxon>Diplostraca</taxon>
        <taxon>Cladocera</taxon>
        <taxon>Anomopoda</taxon>
        <taxon>Daphniidae</taxon>
        <taxon>Daphnia</taxon>
    </lineage>
</organism>
<feature type="compositionally biased region" description="Polar residues" evidence="1">
    <location>
        <begin position="97"/>
        <end position="108"/>
    </location>
</feature>
<name>A0ABQ9ZL15_9CRUS</name>
<keyword evidence="3" id="KW-1185">Reference proteome</keyword>
<sequence length="242" mass="27983">MGPDDVKKKWKKEKKRLSEEDPSGSGLEGSKRAKKRWIYFDQMGFLSTGDNYEYFLLISRVTNVDDEDEEGKRNEYLEEEGLLEQKLTEALSELKCTNTKRGSSQENDATIAATDQYEKGRPRSSERYSRSRDSRVRFADNHNIRESSREKSLSRNRDNSPYRRDYNSSARRNYNPSGHRQSISRFPSDQRPNIGTNTPTGKETTTDQTLTTTDIKRVKTATNSYSNNITLETILEPLKIEK</sequence>